<name>A0ABP9DW04_9GAMM</name>
<dbReference type="PANTHER" id="PTHR11014">
    <property type="entry name" value="PEPTIDASE M20 FAMILY MEMBER"/>
    <property type="match status" value="1"/>
</dbReference>
<comment type="caution">
    <text evidence="4">The sequence shown here is derived from an EMBL/GenBank/DDBJ whole genome shotgun (WGS) entry which is preliminary data.</text>
</comment>
<keyword evidence="2" id="KW-0732">Signal</keyword>
<dbReference type="SUPFAM" id="SSF55031">
    <property type="entry name" value="Bacterial exopeptidase dimerisation domain"/>
    <property type="match status" value="1"/>
</dbReference>
<dbReference type="Gene3D" id="3.30.70.360">
    <property type="match status" value="1"/>
</dbReference>
<feature type="chain" id="PRO_5045353217" evidence="2">
    <location>
        <begin position="28"/>
        <end position="449"/>
    </location>
</feature>
<dbReference type="Proteomes" id="UP001501323">
    <property type="component" value="Unassembled WGS sequence"/>
</dbReference>
<protein>
    <submittedName>
        <fullName evidence="4">M20 family metallopeptidase</fullName>
    </submittedName>
</protein>
<dbReference type="InterPro" id="IPR036264">
    <property type="entry name" value="Bact_exopeptidase_dim_dom"/>
</dbReference>
<dbReference type="PIRSF" id="PIRSF005962">
    <property type="entry name" value="Pept_M20D_amidohydro"/>
    <property type="match status" value="1"/>
</dbReference>
<feature type="domain" description="Peptidase M20 dimerisation" evidence="3">
    <location>
        <begin position="235"/>
        <end position="332"/>
    </location>
</feature>
<dbReference type="Pfam" id="PF07687">
    <property type="entry name" value="M20_dimer"/>
    <property type="match status" value="1"/>
</dbReference>
<evidence type="ECO:0000259" key="3">
    <source>
        <dbReference type="Pfam" id="PF07687"/>
    </source>
</evidence>
<proteinExistence type="predicted"/>
<sequence length="449" mass="47629">MRDLTRATLLPACVFAMLLATAGPVRAQQVAAPQRPEVAAAADRLDDKIVAWRRDIHAHPELGNRETRTAALVADHLRKLGLEDVRTGIATTGVTAVLRGGKPGPKIALRADMDALPVTEQTGLPFASKVTTTFRGETTGVMHACGHDAHVSTLMGVAEALAAMKAHLPGEVLFIFQPAEEGPPDGEEGGAEEMLAQGIFKDFKPEAVFGLHVFSTLNAGQLGYRSGPAMAASDRFNIVVTGRQTHGSRPWGGVDPIVAAADIIGTAQTVVSRRQNISRLPVVVSFGAIKGGIRYNIIPDSVELVGTIRTFDEGMRQAVFADLKNVAEKVAEAHGATAVAQVPDTKGNPVTVNDPQLTARMVPSLERVAGKDNVVAMDLTMGAEDFSFFAREVPGFYFFVGATPKGKDPMKAPSNHSPEFFLDESALDLGFRAMLQVALDYLHGAPGGS</sequence>
<accession>A0ABP9DW04</accession>
<dbReference type="Gene3D" id="3.40.630.10">
    <property type="entry name" value="Zn peptidases"/>
    <property type="match status" value="1"/>
</dbReference>
<gene>
    <name evidence="4" type="ORF">GCM10023332_05280</name>
</gene>
<dbReference type="Pfam" id="PF01546">
    <property type="entry name" value="Peptidase_M20"/>
    <property type="match status" value="1"/>
</dbReference>
<keyword evidence="1" id="KW-0378">Hydrolase</keyword>
<dbReference type="InterPro" id="IPR002933">
    <property type="entry name" value="Peptidase_M20"/>
</dbReference>
<dbReference type="EMBL" id="BAABJY010000001">
    <property type="protein sequence ID" value="GAA4856557.1"/>
    <property type="molecule type" value="Genomic_DNA"/>
</dbReference>
<dbReference type="SUPFAM" id="SSF53187">
    <property type="entry name" value="Zn-dependent exopeptidases"/>
    <property type="match status" value="1"/>
</dbReference>
<evidence type="ECO:0000256" key="2">
    <source>
        <dbReference type="SAM" id="SignalP"/>
    </source>
</evidence>
<organism evidence="4 5">
    <name type="scientific">Luteimonas vadosa</name>
    <dbReference type="NCBI Taxonomy" id="1165507"/>
    <lineage>
        <taxon>Bacteria</taxon>
        <taxon>Pseudomonadati</taxon>
        <taxon>Pseudomonadota</taxon>
        <taxon>Gammaproteobacteria</taxon>
        <taxon>Lysobacterales</taxon>
        <taxon>Lysobacteraceae</taxon>
        <taxon>Luteimonas</taxon>
    </lineage>
</organism>
<feature type="signal peptide" evidence="2">
    <location>
        <begin position="1"/>
        <end position="27"/>
    </location>
</feature>
<evidence type="ECO:0000313" key="5">
    <source>
        <dbReference type="Proteomes" id="UP001501323"/>
    </source>
</evidence>
<dbReference type="RefSeq" id="WP_425563029.1">
    <property type="nucleotide sequence ID" value="NZ_BAABJY010000001.1"/>
</dbReference>
<evidence type="ECO:0000256" key="1">
    <source>
        <dbReference type="ARBA" id="ARBA00022801"/>
    </source>
</evidence>
<dbReference type="NCBIfam" id="TIGR01891">
    <property type="entry name" value="amidohydrolases"/>
    <property type="match status" value="1"/>
</dbReference>
<dbReference type="PANTHER" id="PTHR11014:SF63">
    <property type="entry name" value="METALLOPEPTIDASE, PUTATIVE (AFU_ORTHOLOGUE AFUA_6G09600)-RELATED"/>
    <property type="match status" value="1"/>
</dbReference>
<dbReference type="InterPro" id="IPR017439">
    <property type="entry name" value="Amidohydrolase"/>
</dbReference>
<reference evidence="5" key="1">
    <citation type="journal article" date="2019" name="Int. J. Syst. Evol. Microbiol.">
        <title>The Global Catalogue of Microorganisms (GCM) 10K type strain sequencing project: providing services to taxonomists for standard genome sequencing and annotation.</title>
        <authorList>
            <consortium name="The Broad Institute Genomics Platform"/>
            <consortium name="The Broad Institute Genome Sequencing Center for Infectious Disease"/>
            <person name="Wu L."/>
            <person name="Ma J."/>
        </authorList>
    </citation>
    <scope>NUCLEOTIDE SEQUENCE [LARGE SCALE GENOMIC DNA]</scope>
    <source>
        <strain evidence="5">JCM 18392</strain>
    </source>
</reference>
<dbReference type="InterPro" id="IPR011650">
    <property type="entry name" value="Peptidase_M20_dimer"/>
</dbReference>
<evidence type="ECO:0000313" key="4">
    <source>
        <dbReference type="EMBL" id="GAA4856557.1"/>
    </source>
</evidence>
<keyword evidence="5" id="KW-1185">Reference proteome</keyword>